<dbReference type="InterPro" id="IPR036291">
    <property type="entry name" value="NAD(P)-bd_dom_sf"/>
</dbReference>
<dbReference type="PANTHER" id="PTHR22604:SF115">
    <property type="entry name" value="DIHYDRODIOL DEHYDROGENASE, PUTATIVE (AFU_ORTHOLOGUE AFUA_1G07520)-RELATED"/>
    <property type="match status" value="1"/>
</dbReference>
<dbReference type="PANTHER" id="PTHR22604">
    <property type="entry name" value="OXIDOREDUCTASES"/>
    <property type="match status" value="1"/>
</dbReference>
<feature type="domain" description="GFO/IDH/MocA-like oxidoreductase" evidence="7">
    <location>
        <begin position="146"/>
        <end position="291"/>
    </location>
</feature>
<proteinExistence type="inferred from homology"/>
<evidence type="ECO:0000313" key="9">
    <source>
        <dbReference type="Proteomes" id="UP001274830"/>
    </source>
</evidence>
<dbReference type="GO" id="GO:0000166">
    <property type="term" value="F:nucleotide binding"/>
    <property type="evidence" value="ECO:0007669"/>
    <property type="project" value="InterPro"/>
</dbReference>
<dbReference type="EC" id="1.1.1.179" evidence="3"/>
<keyword evidence="2" id="KW-0560">Oxidoreductase</keyword>
<dbReference type="InterPro" id="IPR055170">
    <property type="entry name" value="GFO_IDH_MocA-like_dom"/>
</dbReference>
<reference evidence="8" key="1">
    <citation type="submission" date="2023-07" db="EMBL/GenBank/DDBJ databases">
        <title>Black Yeasts Isolated from many extreme environments.</title>
        <authorList>
            <person name="Coleine C."/>
            <person name="Stajich J.E."/>
            <person name="Selbmann L."/>
        </authorList>
    </citation>
    <scope>NUCLEOTIDE SEQUENCE</scope>
    <source>
        <strain evidence="8">CCFEE 5485</strain>
    </source>
</reference>
<gene>
    <name evidence="8" type="ORF">LTR78_010837</name>
</gene>
<name>A0AAE0TLY0_9PEZI</name>
<evidence type="ECO:0000256" key="1">
    <source>
        <dbReference type="ARBA" id="ARBA00010928"/>
    </source>
</evidence>
<dbReference type="InterPro" id="IPR000683">
    <property type="entry name" value="Gfo/Idh/MocA-like_OxRdtase_N"/>
</dbReference>
<dbReference type="Proteomes" id="UP001274830">
    <property type="component" value="Unassembled WGS sequence"/>
</dbReference>
<dbReference type="SUPFAM" id="SSF51735">
    <property type="entry name" value="NAD(P)-binding Rossmann-fold domains"/>
    <property type="match status" value="1"/>
</dbReference>
<evidence type="ECO:0000259" key="7">
    <source>
        <dbReference type="Pfam" id="PF22725"/>
    </source>
</evidence>
<dbReference type="InterPro" id="IPR050984">
    <property type="entry name" value="Gfo/Idh/MocA_domain"/>
</dbReference>
<protein>
    <recommendedName>
        <fullName evidence="3">D-xylose 1-dehydrogenase (NADP(+), D-xylono-1,5-lactone-forming)</fullName>
        <ecNumber evidence="3">1.1.1.179</ecNumber>
    </recommendedName>
    <alternativeName>
        <fullName evidence="4">D-xylose-NADP dehydrogenase</fullName>
    </alternativeName>
</protein>
<dbReference type="SUPFAM" id="SSF55347">
    <property type="entry name" value="Glyceraldehyde-3-phosphate dehydrogenase-like, C-terminal domain"/>
    <property type="match status" value="1"/>
</dbReference>
<evidence type="ECO:0000256" key="4">
    <source>
        <dbReference type="ARBA" id="ARBA00042988"/>
    </source>
</evidence>
<keyword evidence="9" id="KW-1185">Reference proteome</keyword>
<sequence>MAFTARWGILATGWIAEKFTIDLLIDPATRGTADVAHVVAAVASSSGEAQARSFATKVKAPHDTVCYGGYEDLVKDKNVDIVYIASPHSHHFAHALLALNAGKHVVCEKPITVNARQAEILYKTAKKNNLFFLDAVWTRYFPLSVQIRQIITSGEVGEILRVTADTSMGEEMDDLWKRQKRRKVNLDLAGGALLEIGIYSITWIFQTLYHTLPASKRQPPNKIMSHMVKYPETGVDEDTTFIVSFPTSSPSGSSGRGSHGVGMTAFPLATDPDQRGTAGPSVRIQGTKGEIQVLGMPFQPDRYKVVPLRDGDATMSVREVLCPFPAGGHGMYYEADEAARCVREGKLESETMPWDESLLIMKVMDDIREQGGLKYPDAIESTDLH</sequence>
<evidence type="ECO:0000313" key="8">
    <source>
        <dbReference type="EMBL" id="KAK3669299.1"/>
    </source>
</evidence>
<dbReference type="Pfam" id="PF01408">
    <property type="entry name" value="GFO_IDH_MocA"/>
    <property type="match status" value="1"/>
</dbReference>
<evidence type="ECO:0000256" key="2">
    <source>
        <dbReference type="ARBA" id="ARBA00023002"/>
    </source>
</evidence>
<comment type="similarity">
    <text evidence="1">Belongs to the Gfo/Idh/MocA family.</text>
</comment>
<comment type="catalytic activity">
    <reaction evidence="5">
        <text>D-xylose + NADP(+) = D-xylono-1,5-lactone + NADPH + H(+)</text>
        <dbReference type="Rhea" id="RHEA:22000"/>
        <dbReference type="ChEBI" id="CHEBI:15378"/>
        <dbReference type="ChEBI" id="CHEBI:15867"/>
        <dbReference type="ChEBI" id="CHEBI:53455"/>
        <dbReference type="ChEBI" id="CHEBI:57783"/>
        <dbReference type="ChEBI" id="CHEBI:58349"/>
        <dbReference type="EC" id="1.1.1.179"/>
    </reaction>
</comment>
<organism evidence="8 9">
    <name type="scientific">Recurvomyces mirabilis</name>
    <dbReference type="NCBI Taxonomy" id="574656"/>
    <lineage>
        <taxon>Eukaryota</taxon>
        <taxon>Fungi</taxon>
        <taxon>Dikarya</taxon>
        <taxon>Ascomycota</taxon>
        <taxon>Pezizomycotina</taxon>
        <taxon>Dothideomycetes</taxon>
        <taxon>Dothideomycetidae</taxon>
        <taxon>Mycosphaerellales</taxon>
        <taxon>Teratosphaeriaceae</taxon>
        <taxon>Recurvomyces</taxon>
    </lineage>
</organism>
<evidence type="ECO:0000256" key="3">
    <source>
        <dbReference type="ARBA" id="ARBA00038984"/>
    </source>
</evidence>
<dbReference type="GO" id="GO:0047837">
    <property type="term" value="F:D-xylose 1-dehydrogenase (NADP+) activity"/>
    <property type="evidence" value="ECO:0007669"/>
    <property type="project" value="UniProtKB-EC"/>
</dbReference>
<dbReference type="Pfam" id="PF22725">
    <property type="entry name" value="GFO_IDH_MocA_C3"/>
    <property type="match status" value="1"/>
</dbReference>
<feature type="domain" description="Gfo/Idh/MocA-like oxidoreductase N-terminal" evidence="6">
    <location>
        <begin position="7"/>
        <end position="130"/>
    </location>
</feature>
<dbReference type="EMBL" id="JAUTXT010000092">
    <property type="protein sequence ID" value="KAK3669299.1"/>
    <property type="molecule type" value="Genomic_DNA"/>
</dbReference>
<evidence type="ECO:0000259" key="6">
    <source>
        <dbReference type="Pfam" id="PF01408"/>
    </source>
</evidence>
<dbReference type="AlphaFoldDB" id="A0AAE0TLY0"/>
<dbReference type="Gene3D" id="3.30.360.10">
    <property type="entry name" value="Dihydrodipicolinate Reductase, domain 2"/>
    <property type="match status" value="1"/>
</dbReference>
<dbReference type="Gene3D" id="3.40.50.720">
    <property type="entry name" value="NAD(P)-binding Rossmann-like Domain"/>
    <property type="match status" value="1"/>
</dbReference>
<accession>A0AAE0TLY0</accession>
<evidence type="ECO:0000256" key="5">
    <source>
        <dbReference type="ARBA" id="ARBA00049233"/>
    </source>
</evidence>
<comment type="caution">
    <text evidence="8">The sequence shown here is derived from an EMBL/GenBank/DDBJ whole genome shotgun (WGS) entry which is preliminary data.</text>
</comment>